<reference evidence="10" key="1">
    <citation type="journal article" date="2022" name="Int. J. Mol. Sci.">
        <title>Draft Genome of Tanacetum Coccineum: Genomic Comparison of Closely Related Tanacetum-Family Plants.</title>
        <authorList>
            <person name="Yamashiro T."/>
            <person name="Shiraishi A."/>
            <person name="Nakayama K."/>
            <person name="Satake H."/>
        </authorList>
    </citation>
    <scope>NUCLEOTIDE SEQUENCE</scope>
</reference>
<evidence type="ECO:0000256" key="3">
    <source>
        <dbReference type="ARBA" id="ARBA00022833"/>
    </source>
</evidence>
<evidence type="ECO:0000256" key="7">
    <source>
        <dbReference type="ARBA" id="ARBA00023242"/>
    </source>
</evidence>
<dbReference type="InterPro" id="IPR045174">
    <property type="entry name" value="Dof"/>
</dbReference>
<keyword evidence="3" id="KW-0862">Zinc</keyword>
<feature type="region of interest" description="Disordered" evidence="8">
    <location>
        <begin position="1"/>
        <end position="24"/>
    </location>
</feature>
<dbReference type="Pfam" id="PF02701">
    <property type="entry name" value="Zn_ribbon_Dof"/>
    <property type="match status" value="1"/>
</dbReference>
<evidence type="ECO:0000259" key="9">
    <source>
        <dbReference type="Pfam" id="PF02701"/>
    </source>
</evidence>
<accession>A0ABQ5FK16</accession>
<keyword evidence="7" id="KW-0539">Nucleus</keyword>
<keyword evidence="2" id="KW-0863">Zinc-finger</keyword>
<evidence type="ECO:0000313" key="11">
    <source>
        <dbReference type="Proteomes" id="UP001151760"/>
    </source>
</evidence>
<evidence type="ECO:0000256" key="6">
    <source>
        <dbReference type="ARBA" id="ARBA00023163"/>
    </source>
</evidence>
<evidence type="ECO:0000313" key="10">
    <source>
        <dbReference type="EMBL" id="GJT63695.1"/>
    </source>
</evidence>
<evidence type="ECO:0000256" key="8">
    <source>
        <dbReference type="SAM" id="MobiDB-lite"/>
    </source>
</evidence>
<keyword evidence="6" id="KW-0804">Transcription</keyword>
<name>A0ABQ5FK16_9ASTR</name>
<keyword evidence="5" id="KW-0238">DNA-binding</keyword>
<feature type="domain" description="Dof-type" evidence="9">
    <location>
        <begin position="32"/>
        <end position="55"/>
    </location>
</feature>
<protein>
    <submittedName>
        <fullName evidence="10">DOF zinc finger protein DOF5.7-like protein</fullName>
    </submittedName>
</protein>
<gene>
    <name evidence="10" type="ORF">Tco_1015175</name>
</gene>
<evidence type="ECO:0000256" key="2">
    <source>
        <dbReference type="ARBA" id="ARBA00022771"/>
    </source>
</evidence>
<comment type="caution">
    <text evidence="10">The sequence shown here is derived from an EMBL/GenBank/DDBJ whole genome shotgun (WGS) entry which is preliminary data.</text>
</comment>
<dbReference type="Proteomes" id="UP001151760">
    <property type="component" value="Unassembled WGS sequence"/>
</dbReference>
<evidence type="ECO:0000256" key="4">
    <source>
        <dbReference type="ARBA" id="ARBA00023015"/>
    </source>
</evidence>
<proteinExistence type="predicted"/>
<reference evidence="10" key="2">
    <citation type="submission" date="2022-01" db="EMBL/GenBank/DDBJ databases">
        <authorList>
            <person name="Yamashiro T."/>
            <person name="Shiraishi A."/>
            <person name="Satake H."/>
            <person name="Nakayama K."/>
        </authorList>
    </citation>
    <scope>NUCLEOTIDE SEQUENCE</scope>
</reference>
<evidence type="ECO:0000256" key="5">
    <source>
        <dbReference type="ARBA" id="ARBA00023125"/>
    </source>
</evidence>
<evidence type="ECO:0000256" key="1">
    <source>
        <dbReference type="ARBA" id="ARBA00022723"/>
    </source>
</evidence>
<dbReference type="InterPro" id="IPR003851">
    <property type="entry name" value="Znf_Dof"/>
</dbReference>
<keyword evidence="1" id="KW-0479">Metal-binding</keyword>
<keyword evidence="4" id="KW-0805">Transcription regulation</keyword>
<keyword evidence="11" id="KW-1185">Reference proteome</keyword>
<dbReference type="PANTHER" id="PTHR31992">
    <property type="entry name" value="DOF ZINC FINGER PROTEIN DOF1.4-RELATED"/>
    <property type="match status" value="1"/>
</dbReference>
<organism evidence="10 11">
    <name type="scientific">Tanacetum coccineum</name>
    <dbReference type="NCBI Taxonomy" id="301880"/>
    <lineage>
        <taxon>Eukaryota</taxon>
        <taxon>Viridiplantae</taxon>
        <taxon>Streptophyta</taxon>
        <taxon>Embryophyta</taxon>
        <taxon>Tracheophyta</taxon>
        <taxon>Spermatophyta</taxon>
        <taxon>Magnoliopsida</taxon>
        <taxon>eudicotyledons</taxon>
        <taxon>Gunneridae</taxon>
        <taxon>Pentapetalae</taxon>
        <taxon>asterids</taxon>
        <taxon>campanulids</taxon>
        <taxon>Asterales</taxon>
        <taxon>Asteraceae</taxon>
        <taxon>Asteroideae</taxon>
        <taxon>Anthemideae</taxon>
        <taxon>Anthemidinae</taxon>
        <taxon>Tanacetum</taxon>
    </lineage>
</organism>
<dbReference type="EMBL" id="BQNB010017481">
    <property type="protein sequence ID" value="GJT63695.1"/>
    <property type="molecule type" value="Genomic_DNA"/>
</dbReference>
<dbReference type="PANTHER" id="PTHR31992:SF313">
    <property type="entry name" value="DOF ZINC FINGER PROTEIN DOF5.7"/>
    <property type="match status" value="1"/>
</dbReference>
<sequence length="264" mass="29309">MSLDNTTPPTQHTKYESQTSAGCSTSGVEKEKTYWTKGGALRNVPISGGCKKKKTRSSSSRDLSSLEIGGLNLFTGLSPPAMDFQLNASSIDSLSSINQDLCWKLQQQRLASLFSGICGLRGESEQQNQIDLDSQVQKLQPIMIQNLETSKPLQTSMISDLRRGGCSLEIKWFFDENYAHVNVDQTQMNRVVQSHNGTIRNYENGNMNDWNNEYLYDTVAIMESLSLSSLASSLLKKLIELLGLPLLPAFYEASEIPGSKWLIV</sequence>